<dbReference type="PROSITE" id="PS00903">
    <property type="entry name" value="CYT_DCMP_DEAMINASES_1"/>
    <property type="match status" value="1"/>
</dbReference>
<keyword evidence="11" id="KW-1185">Reference proteome</keyword>
<evidence type="ECO:0000256" key="4">
    <source>
        <dbReference type="ARBA" id="ARBA00022723"/>
    </source>
</evidence>
<dbReference type="EC" id="3.5.4.33" evidence="8"/>
<gene>
    <name evidence="8" type="primary">tadA</name>
    <name evidence="10" type="ordered locus">Amet_0026</name>
</gene>
<sequence>MEAYYMSLALEEAKKAYELGEVPIGAIILRENKVIAAAHNLRESHHDATAHAEIIAIQAACRRLGGWRLTNSTLFVTIEPCPMCAGAILQSRIDRVVIGAMDPKAGACGSIINLLNNNQFNHQTEIVTGVLEDECSQIMKDFFKSLRQKKK</sequence>
<dbReference type="InterPro" id="IPR058535">
    <property type="entry name" value="MafB19-deam"/>
</dbReference>
<comment type="cofactor">
    <cofactor evidence="8">
        <name>Zn(2+)</name>
        <dbReference type="ChEBI" id="CHEBI:29105"/>
    </cofactor>
    <text evidence="8">Binds 1 zinc ion per subunit.</text>
</comment>
<dbReference type="eggNOG" id="COG0590">
    <property type="taxonomic scope" value="Bacteria"/>
</dbReference>
<organism evidence="10 11">
    <name type="scientific">Alkaliphilus metalliredigens (strain QYMF)</name>
    <dbReference type="NCBI Taxonomy" id="293826"/>
    <lineage>
        <taxon>Bacteria</taxon>
        <taxon>Bacillati</taxon>
        <taxon>Bacillota</taxon>
        <taxon>Clostridia</taxon>
        <taxon>Peptostreptococcales</taxon>
        <taxon>Natronincolaceae</taxon>
        <taxon>Alkaliphilus</taxon>
    </lineage>
</organism>
<dbReference type="PANTHER" id="PTHR11079:SF202">
    <property type="entry name" value="TRNA-SPECIFIC ADENOSINE DEAMINASE"/>
    <property type="match status" value="1"/>
</dbReference>
<dbReference type="GO" id="GO:0008270">
    <property type="term" value="F:zinc ion binding"/>
    <property type="evidence" value="ECO:0007669"/>
    <property type="project" value="UniProtKB-UniRule"/>
</dbReference>
<dbReference type="HOGENOM" id="CLU_025810_3_2_9"/>
<accession>A6TJA1</accession>
<feature type="binding site" evidence="8">
    <location>
        <position position="81"/>
    </location>
    <ligand>
        <name>Zn(2+)</name>
        <dbReference type="ChEBI" id="CHEBI:29105"/>
        <note>catalytic</note>
    </ligand>
</feature>
<evidence type="ECO:0000256" key="3">
    <source>
        <dbReference type="ARBA" id="ARBA00022694"/>
    </source>
</evidence>
<dbReference type="AlphaFoldDB" id="A6TJA1"/>
<dbReference type="FunFam" id="3.40.140.10:FF:000005">
    <property type="entry name" value="tRNA-specific adenosine deaminase"/>
    <property type="match status" value="1"/>
</dbReference>
<evidence type="ECO:0000313" key="11">
    <source>
        <dbReference type="Proteomes" id="UP000001572"/>
    </source>
</evidence>
<evidence type="ECO:0000259" key="9">
    <source>
        <dbReference type="PROSITE" id="PS51747"/>
    </source>
</evidence>
<evidence type="ECO:0000256" key="1">
    <source>
        <dbReference type="ARBA" id="ARBA00010669"/>
    </source>
</evidence>
<dbReference type="STRING" id="293826.Amet_0026"/>
<dbReference type="EMBL" id="CP000724">
    <property type="protein sequence ID" value="ABR46269.1"/>
    <property type="molecule type" value="Genomic_DNA"/>
</dbReference>
<evidence type="ECO:0000256" key="8">
    <source>
        <dbReference type="HAMAP-Rule" id="MF_00972"/>
    </source>
</evidence>
<feature type="active site" description="Proton donor" evidence="8">
    <location>
        <position position="53"/>
    </location>
</feature>
<dbReference type="PROSITE" id="PS51747">
    <property type="entry name" value="CYT_DCMP_DEAMINASES_2"/>
    <property type="match status" value="1"/>
</dbReference>
<dbReference type="Gene3D" id="3.40.140.10">
    <property type="entry name" value="Cytidine Deaminase, domain 2"/>
    <property type="match status" value="1"/>
</dbReference>
<feature type="binding site" evidence="8">
    <location>
        <position position="51"/>
    </location>
    <ligand>
        <name>Zn(2+)</name>
        <dbReference type="ChEBI" id="CHEBI:29105"/>
        <note>catalytic</note>
    </ligand>
</feature>
<dbReference type="InterPro" id="IPR002125">
    <property type="entry name" value="CMP_dCMP_dom"/>
</dbReference>
<evidence type="ECO:0000313" key="10">
    <source>
        <dbReference type="EMBL" id="ABR46269.1"/>
    </source>
</evidence>
<feature type="domain" description="CMP/dCMP-type deaminase" evidence="9">
    <location>
        <begin position="1"/>
        <end position="110"/>
    </location>
</feature>
<keyword evidence="4 8" id="KW-0479">Metal-binding</keyword>
<dbReference type="InterPro" id="IPR016193">
    <property type="entry name" value="Cytidine_deaminase-like"/>
</dbReference>
<dbReference type="InterPro" id="IPR016192">
    <property type="entry name" value="APOBEC/CMP_deaminase_Zn-bd"/>
</dbReference>
<proteinExistence type="inferred from homology"/>
<evidence type="ECO:0000256" key="2">
    <source>
        <dbReference type="ARBA" id="ARBA00011738"/>
    </source>
</evidence>
<dbReference type="HAMAP" id="MF_00972">
    <property type="entry name" value="tRNA_aden_deaminase"/>
    <property type="match status" value="1"/>
</dbReference>
<comment type="subunit">
    <text evidence="2 8">Homodimer.</text>
</comment>
<comment type="function">
    <text evidence="8">Catalyzes the deamination of adenosine to inosine at the wobble position 34 of tRNA(Arg2).</text>
</comment>
<feature type="binding site" evidence="8">
    <location>
        <position position="84"/>
    </location>
    <ligand>
        <name>Zn(2+)</name>
        <dbReference type="ChEBI" id="CHEBI:29105"/>
        <note>catalytic</note>
    </ligand>
</feature>
<keyword evidence="5 8" id="KW-0378">Hydrolase</keyword>
<dbReference type="RefSeq" id="WP_011971178.1">
    <property type="nucleotide sequence ID" value="NC_009633.1"/>
</dbReference>
<evidence type="ECO:0000256" key="7">
    <source>
        <dbReference type="ARBA" id="ARBA00048045"/>
    </source>
</evidence>
<dbReference type="KEGG" id="amt:Amet_0026"/>
<comment type="catalytic activity">
    <reaction evidence="7 8">
        <text>adenosine(34) in tRNA + H2O + H(+) = inosine(34) in tRNA + NH4(+)</text>
        <dbReference type="Rhea" id="RHEA:43168"/>
        <dbReference type="Rhea" id="RHEA-COMP:10373"/>
        <dbReference type="Rhea" id="RHEA-COMP:10374"/>
        <dbReference type="ChEBI" id="CHEBI:15377"/>
        <dbReference type="ChEBI" id="CHEBI:15378"/>
        <dbReference type="ChEBI" id="CHEBI:28938"/>
        <dbReference type="ChEBI" id="CHEBI:74411"/>
        <dbReference type="ChEBI" id="CHEBI:82852"/>
        <dbReference type="EC" id="3.5.4.33"/>
    </reaction>
</comment>
<keyword evidence="6 8" id="KW-0862">Zinc</keyword>
<reference evidence="11" key="1">
    <citation type="journal article" date="2016" name="Genome Announc.">
        <title>Complete genome sequence of Alkaliphilus metalliredigens strain QYMF, an alkaliphilic and metal-reducing bacterium isolated from borax-contaminated leachate ponds.</title>
        <authorList>
            <person name="Hwang C."/>
            <person name="Copeland A."/>
            <person name="Lucas S."/>
            <person name="Lapidus A."/>
            <person name="Barry K."/>
            <person name="Detter J.C."/>
            <person name="Glavina Del Rio T."/>
            <person name="Hammon N."/>
            <person name="Israni S."/>
            <person name="Dalin E."/>
            <person name="Tice H."/>
            <person name="Pitluck S."/>
            <person name="Chertkov O."/>
            <person name="Brettin T."/>
            <person name="Bruce D."/>
            <person name="Han C."/>
            <person name="Schmutz J."/>
            <person name="Larimer F."/>
            <person name="Land M.L."/>
            <person name="Hauser L."/>
            <person name="Kyrpides N."/>
            <person name="Mikhailova N."/>
            <person name="Ye Q."/>
            <person name="Zhou J."/>
            <person name="Richardson P."/>
            <person name="Fields M.W."/>
        </authorList>
    </citation>
    <scope>NUCLEOTIDE SEQUENCE [LARGE SCALE GENOMIC DNA]</scope>
    <source>
        <strain evidence="11">QYMF</strain>
    </source>
</reference>
<dbReference type="NCBIfam" id="NF008113">
    <property type="entry name" value="PRK10860.1"/>
    <property type="match status" value="1"/>
</dbReference>
<dbReference type="Proteomes" id="UP000001572">
    <property type="component" value="Chromosome"/>
</dbReference>
<name>A6TJA1_ALKMQ</name>
<evidence type="ECO:0000256" key="5">
    <source>
        <dbReference type="ARBA" id="ARBA00022801"/>
    </source>
</evidence>
<protein>
    <recommendedName>
        <fullName evidence="8">tRNA-specific adenosine deaminase</fullName>
        <ecNumber evidence="8">3.5.4.33</ecNumber>
    </recommendedName>
</protein>
<evidence type="ECO:0000256" key="6">
    <source>
        <dbReference type="ARBA" id="ARBA00022833"/>
    </source>
</evidence>
<dbReference type="InterPro" id="IPR028883">
    <property type="entry name" value="tRNA_aden_deaminase"/>
</dbReference>
<dbReference type="Pfam" id="PF14437">
    <property type="entry name" value="MafB19-deam"/>
    <property type="match status" value="1"/>
</dbReference>
<dbReference type="CDD" id="cd01285">
    <property type="entry name" value="nucleoside_deaminase"/>
    <property type="match status" value="1"/>
</dbReference>
<dbReference type="GO" id="GO:0002100">
    <property type="term" value="P:tRNA wobble adenosine to inosine editing"/>
    <property type="evidence" value="ECO:0007669"/>
    <property type="project" value="UniProtKB-UniRule"/>
</dbReference>
<dbReference type="SUPFAM" id="SSF53927">
    <property type="entry name" value="Cytidine deaminase-like"/>
    <property type="match status" value="1"/>
</dbReference>
<dbReference type="GO" id="GO:0052717">
    <property type="term" value="F:tRNA-specific adenosine-34 deaminase activity"/>
    <property type="evidence" value="ECO:0007669"/>
    <property type="project" value="UniProtKB-UniRule"/>
</dbReference>
<keyword evidence="3 8" id="KW-0819">tRNA processing</keyword>
<comment type="similarity">
    <text evidence="1">Belongs to the cytidine and deoxycytidylate deaminase family. ADAT2 subfamily.</text>
</comment>
<dbReference type="PANTHER" id="PTHR11079">
    <property type="entry name" value="CYTOSINE DEAMINASE FAMILY MEMBER"/>
    <property type="match status" value="1"/>
</dbReference>